<name>A0AAD4WWU6_PRUDU</name>
<evidence type="ECO:0000313" key="2">
    <source>
        <dbReference type="Proteomes" id="UP001054821"/>
    </source>
</evidence>
<reference evidence="1 2" key="1">
    <citation type="journal article" date="2022" name="G3 (Bethesda)">
        <title>Whole-genome sequence and methylome profiling of the almond [Prunus dulcis (Mill.) D.A. Webb] cultivar 'Nonpareil'.</title>
        <authorList>
            <person name="D'Amico-Willman K.M."/>
            <person name="Ouma W.Z."/>
            <person name="Meulia T."/>
            <person name="Sideli G.M."/>
            <person name="Gradziel T.M."/>
            <person name="Fresnedo-Ramirez J."/>
        </authorList>
    </citation>
    <scope>NUCLEOTIDE SEQUENCE [LARGE SCALE GENOMIC DNA]</scope>
    <source>
        <strain evidence="1">Clone GOH B32 T37-40</strain>
    </source>
</reference>
<gene>
    <name evidence="1" type="ORF">L3X38_002460</name>
</gene>
<dbReference type="EMBL" id="JAJFAZ020000001">
    <property type="protein sequence ID" value="KAI5349572.1"/>
    <property type="molecule type" value="Genomic_DNA"/>
</dbReference>
<dbReference type="AlphaFoldDB" id="A0AAD4WWU6"/>
<evidence type="ECO:0000313" key="1">
    <source>
        <dbReference type="EMBL" id="KAI5349572.1"/>
    </source>
</evidence>
<protein>
    <submittedName>
        <fullName evidence="1">Uncharacterized protein</fullName>
    </submittedName>
</protein>
<dbReference type="PANTHER" id="PTHR34222:SF99">
    <property type="entry name" value="PROTEIN, PUTATIVE-RELATED"/>
    <property type="match status" value="1"/>
</dbReference>
<sequence>MQFLMGLNESYSAIRGQILLMQTLPTVRRTYSLIMQEEKQRELGSSYVTLELAAMADLATRTTIGLGKQRDGLYYLAALASYKKQSSGGRGEMRDRGGE</sequence>
<keyword evidence="2" id="KW-1185">Reference proteome</keyword>
<organism evidence="1 2">
    <name type="scientific">Prunus dulcis</name>
    <name type="common">Almond</name>
    <name type="synonym">Amygdalus dulcis</name>
    <dbReference type="NCBI Taxonomy" id="3755"/>
    <lineage>
        <taxon>Eukaryota</taxon>
        <taxon>Viridiplantae</taxon>
        <taxon>Streptophyta</taxon>
        <taxon>Embryophyta</taxon>
        <taxon>Tracheophyta</taxon>
        <taxon>Spermatophyta</taxon>
        <taxon>Magnoliopsida</taxon>
        <taxon>eudicotyledons</taxon>
        <taxon>Gunneridae</taxon>
        <taxon>Pentapetalae</taxon>
        <taxon>rosids</taxon>
        <taxon>fabids</taxon>
        <taxon>Rosales</taxon>
        <taxon>Rosaceae</taxon>
        <taxon>Amygdaloideae</taxon>
        <taxon>Amygdaleae</taxon>
        <taxon>Prunus</taxon>
    </lineage>
</organism>
<proteinExistence type="predicted"/>
<comment type="caution">
    <text evidence="1">The sequence shown here is derived from an EMBL/GenBank/DDBJ whole genome shotgun (WGS) entry which is preliminary data.</text>
</comment>
<accession>A0AAD4WWU6</accession>
<dbReference type="Proteomes" id="UP001054821">
    <property type="component" value="Chromosome 1"/>
</dbReference>
<dbReference type="PANTHER" id="PTHR34222">
    <property type="entry name" value="GAG_PRE-INTEGRS DOMAIN-CONTAINING PROTEIN"/>
    <property type="match status" value="1"/>
</dbReference>